<protein>
    <submittedName>
        <fullName evidence="1">Uncharacterized protein</fullName>
    </submittedName>
</protein>
<organism evidence="1">
    <name type="scientific">Hexamita inflata</name>
    <dbReference type="NCBI Taxonomy" id="28002"/>
    <lineage>
        <taxon>Eukaryota</taxon>
        <taxon>Metamonada</taxon>
        <taxon>Diplomonadida</taxon>
        <taxon>Hexamitidae</taxon>
        <taxon>Hexamitinae</taxon>
        <taxon>Hexamita</taxon>
    </lineage>
</organism>
<proteinExistence type="predicted"/>
<gene>
    <name evidence="1" type="ORF">HINF_LOCUS45676</name>
    <name evidence="2" type="ORF">HINF_LOCUS76567</name>
</gene>
<keyword evidence="3" id="KW-1185">Reference proteome</keyword>
<comment type="caution">
    <text evidence="1">The sequence shown here is derived from an EMBL/GenBank/DDBJ whole genome shotgun (WGS) entry which is preliminary data.</text>
</comment>
<dbReference type="AlphaFoldDB" id="A0AA86UNA7"/>
<evidence type="ECO:0000313" key="1">
    <source>
        <dbReference type="EMBL" id="CAI9958031.1"/>
    </source>
</evidence>
<accession>A0AA86UNA7</accession>
<sequence length="762" mass="88713">MLSALKTRQPQFIMKALKNDWRMRYYTQQEAKLIVNELQDFTKSNDQGFVKIALEVLAKLIGFETNTTYDQQSLQTLIELNEQITQMLLLFVRSNESEKNIILDSVFLIRKIVQLFPEEQFLLIQRVTAQHERSITLLIAIMALVPYLQAFNLINQTSICNQITPFTQQVMSRLNVSDWLSPLTNGYLGFYDAGFPIQLLDTNKFFEQELNQYLKTMNAMYLPQFISEKQLVEEPITYITRSQVFKRVQKYSQQFNALLPQVRNLADQGNIEALQVLTAVSTVDSEQTQSTIQYLFNTLQKQMTPTYYESLFEIVAYYFQKCYLNDQISAQNSKNFIEFVKFFQGLLKNEQLNTCSVQTQIHIARVFGLLCKLRKYLLVSQVFLKELLIYLTQAVQTVLLSRDSPAFVKIFQQLKQNEGLCQIWAVQAWQPPPSPNKLIRVLLMQVLQSVQFLLSEKDIDVLELHEQIFMLLQEFRVCSNISVFRYLAAHCIGLLINRIPIQHTEPLMTLLKTAVQDPQWRNRLQLYQLLSSEPSRLLNNLIEDFQFPFLNLNQPGADWAVVLNDDRFEPSFYQQICDTVWQVRNGAYEFLRIVYEKSFLMQMGEWSTGGNIEFKSQLYTITGVENYVSINQQLMDRIIGQLDANKITFKAFLQANKAKFIVENAETVDGLALCPDLIKLEGYLQIMFSILSVLQFSEVKYLKESFLHISYFCLNCLQNFILLRDAQIPLSTDVGRRLHVQEKERAKEDFEKVIGCMKGVGW</sequence>
<name>A0AA86UNA7_9EUKA</name>
<evidence type="ECO:0000313" key="3">
    <source>
        <dbReference type="Proteomes" id="UP001642409"/>
    </source>
</evidence>
<dbReference type="EMBL" id="CAXDID020000716">
    <property type="protein sequence ID" value="CAL6111695.1"/>
    <property type="molecule type" value="Genomic_DNA"/>
</dbReference>
<evidence type="ECO:0000313" key="2">
    <source>
        <dbReference type="EMBL" id="CAL6111695.1"/>
    </source>
</evidence>
<dbReference type="SUPFAM" id="SSF48371">
    <property type="entry name" value="ARM repeat"/>
    <property type="match status" value="1"/>
</dbReference>
<reference evidence="2 3" key="2">
    <citation type="submission" date="2024-07" db="EMBL/GenBank/DDBJ databases">
        <authorList>
            <person name="Akdeniz Z."/>
        </authorList>
    </citation>
    <scope>NUCLEOTIDE SEQUENCE [LARGE SCALE GENOMIC DNA]</scope>
</reference>
<dbReference type="InterPro" id="IPR016024">
    <property type="entry name" value="ARM-type_fold"/>
</dbReference>
<dbReference type="EMBL" id="CATOUU010000900">
    <property type="protein sequence ID" value="CAI9958031.1"/>
    <property type="molecule type" value="Genomic_DNA"/>
</dbReference>
<reference evidence="1" key="1">
    <citation type="submission" date="2023-06" db="EMBL/GenBank/DDBJ databases">
        <authorList>
            <person name="Kurt Z."/>
        </authorList>
    </citation>
    <scope>NUCLEOTIDE SEQUENCE</scope>
</reference>
<dbReference type="Proteomes" id="UP001642409">
    <property type="component" value="Unassembled WGS sequence"/>
</dbReference>